<protein>
    <recommendedName>
        <fullName evidence="2">DUF6385 domain-containing protein</fullName>
    </recommendedName>
</protein>
<dbReference type="OrthoDB" id="1808778at2"/>
<accession>A0A4Q9DQQ1</accession>
<evidence type="ECO:0000313" key="3">
    <source>
        <dbReference type="EMBL" id="TBL76646.1"/>
    </source>
</evidence>
<name>A0A4Q9DQQ1_9BACL</name>
<keyword evidence="4" id="KW-1185">Reference proteome</keyword>
<feature type="region of interest" description="Disordered" evidence="1">
    <location>
        <begin position="28"/>
        <end position="49"/>
    </location>
</feature>
<dbReference type="AlphaFoldDB" id="A0A4Q9DQQ1"/>
<dbReference type="InterPro" id="IPR045965">
    <property type="entry name" value="DUF6385"/>
</dbReference>
<dbReference type="Pfam" id="PF19912">
    <property type="entry name" value="DUF6385"/>
    <property type="match status" value="1"/>
</dbReference>
<proteinExistence type="predicted"/>
<dbReference type="Proteomes" id="UP000293142">
    <property type="component" value="Unassembled WGS sequence"/>
</dbReference>
<feature type="domain" description="DUF6385" evidence="2">
    <location>
        <begin position="84"/>
        <end position="163"/>
    </location>
</feature>
<gene>
    <name evidence="3" type="ORF">EYB31_19675</name>
</gene>
<evidence type="ECO:0000313" key="4">
    <source>
        <dbReference type="Proteomes" id="UP000293142"/>
    </source>
</evidence>
<dbReference type="RefSeq" id="WP_131015116.1">
    <property type="nucleotide sequence ID" value="NZ_SIRE01000013.1"/>
</dbReference>
<organism evidence="3 4">
    <name type="scientific">Paenibacillus thalictri</name>
    <dbReference type="NCBI Taxonomy" id="2527873"/>
    <lineage>
        <taxon>Bacteria</taxon>
        <taxon>Bacillati</taxon>
        <taxon>Bacillota</taxon>
        <taxon>Bacilli</taxon>
        <taxon>Bacillales</taxon>
        <taxon>Paenibacillaceae</taxon>
        <taxon>Paenibacillus</taxon>
    </lineage>
</organism>
<sequence length="165" mass="18941">MSLQKNSGCRRRPACRCGCSRKRRIRCRNRRRHKPHRRPQYSKRPVRRVKPCGCKQRQQTKFVEAEKLDITTGNDWSSFLLVNSSLLSMYSYAIVNRGANPAEVMVEISPNGKDFMMDSKMDVPAASMQTITPLRYLKYTRFSVKSGEAGRPTSLDLYFQGQTAG</sequence>
<reference evidence="3 4" key="1">
    <citation type="submission" date="2019-02" db="EMBL/GenBank/DDBJ databases">
        <title>Paenibacillus sp. nov., isolated from surface-sterilized tissue of Thalictrum simplex L.</title>
        <authorList>
            <person name="Tuo L."/>
        </authorList>
    </citation>
    <scope>NUCLEOTIDE SEQUENCE [LARGE SCALE GENOMIC DNA]</scope>
    <source>
        <strain evidence="3 4">N2SHLJ1</strain>
    </source>
</reference>
<evidence type="ECO:0000256" key="1">
    <source>
        <dbReference type="SAM" id="MobiDB-lite"/>
    </source>
</evidence>
<evidence type="ECO:0000259" key="2">
    <source>
        <dbReference type="Pfam" id="PF19912"/>
    </source>
</evidence>
<dbReference type="EMBL" id="SIRE01000013">
    <property type="protein sequence ID" value="TBL76646.1"/>
    <property type="molecule type" value="Genomic_DNA"/>
</dbReference>
<comment type="caution">
    <text evidence="3">The sequence shown here is derived from an EMBL/GenBank/DDBJ whole genome shotgun (WGS) entry which is preliminary data.</text>
</comment>